<name>A0ABW6SM12_9ACTN</name>
<evidence type="ECO:0000256" key="13">
    <source>
        <dbReference type="SAM" id="Phobius"/>
    </source>
</evidence>
<keyword evidence="5 13" id="KW-0812">Transmembrane</keyword>
<feature type="transmembrane region" description="Helical" evidence="13">
    <location>
        <begin position="166"/>
        <end position="185"/>
    </location>
</feature>
<protein>
    <submittedName>
        <fullName evidence="14">TMEM175 family protein</fullName>
    </submittedName>
</protein>
<keyword evidence="9" id="KW-0406">Ion transport</keyword>
<dbReference type="InterPro" id="IPR010617">
    <property type="entry name" value="TMEM175-like"/>
</dbReference>
<evidence type="ECO:0000256" key="11">
    <source>
        <dbReference type="ARBA" id="ARBA00023303"/>
    </source>
</evidence>
<keyword evidence="4" id="KW-0633">Potassium transport</keyword>
<keyword evidence="8 13" id="KW-1133">Transmembrane helix</keyword>
<evidence type="ECO:0000313" key="15">
    <source>
        <dbReference type="Proteomes" id="UP001602013"/>
    </source>
</evidence>
<dbReference type="EMBL" id="JBIASD010000003">
    <property type="protein sequence ID" value="MFF3665054.1"/>
    <property type="molecule type" value="Genomic_DNA"/>
</dbReference>
<organism evidence="14 15">
    <name type="scientific">Microtetraspora malaysiensis</name>
    <dbReference type="NCBI Taxonomy" id="161358"/>
    <lineage>
        <taxon>Bacteria</taxon>
        <taxon>Bacillati</taxon>
        <taxon>Actinomycetota</taxon>
        <taxon>Actinomycetes</taxon>
        <taxon>Streptosporangiales</taxon>
        <taxon>Streptosporangiaceae</taxon>
        <taxon>Microtetraspora</taxon>
    </lineage>
</organism>
<keyword evidence="11" id="KW-0407">Ion channel</keyword>
<keyword evidence="3" id="KW-0813">Transport</keyword>
<dbReference type="RefSeq" id="WP_387409072.1">
    <property type="nucleotide sequence ID" value="NZ_JBIASD010000003.1"/>
</dbReference>
<feature type="transmembrane region" description="Helical" evidence="13">
    <location>
        <begin position="15"/>
        <end position="32"/>
    </location>
</feature>
<comment type="catalytic activity">
    <reaction evidence="12">
        <text>K(+)(in) = K(+)(out)</text>
        <dbReference type="Rhea" id="RHEA:29463"/>
        <dbReference type="ChEBI" id="CHEBI:29103"/>
    </reaction>
</comment>
<gene>
    <name evidence="14" type="ORF">ACFYXI_05615</name>
</gene>
<evidence type="ECO:0000256" key="9">
    <source>
        <dbReference type="ARBA" id="ARBA00023065"/>
    </source>
</evidence>
<reference evidence="14 15" key="1">
    <citation type="submission" date="2024-10" db="EMBL/GenBank/DDBJ databases">
        <title>The Natural Products Discovery Center: Release of the First 8490 Sequenced Strains for Exploring Actinobacteria Biosynthetic Diversity.</title>
        <authorList>
            <person name="Kalkreuter E."/>
            <person name="Kautsar S.A."/>
            <person name="Yang D."/>
            <person name="Bader C.D."/>
            <person name="Teijaro C.N."/>
            <person name="Fluegel L."/>
            <person name="Davis C.M."/>
            <person name="Simpson J.R."/>
            <person name="Lauterbach L."/>
            <person name="Steele A.D."/>
            <person name="Gui C."/>
            <person name="Meng S."/>
            <person name="Li G."/>
            <person name="Viehrig K."/>
            <person name="Ye F."/>
            <person name="Su P."/>
            <person name="Kiefer A.F."/>
            <person name="Nichols A."/>
            <person name="Cepeda A.J."/>
            <person name="Yan W."/>
            <person name="Fan B."/>
            <person name="Jiang Y."/>
            <person name="Adhikari A."/>
            <person name="Zheng C.-J."/>
            <person name="Schuster L."/>
            <person name="Cowan T.M."/>
            <person name="Smanski M.J."/>
            <person name="Chevrette M.G."/>
            <person name="De Carvalho L.P.S."/>
            <person name="Shen B."/>
        </authorList>
    </citation>
    <scope>NUCLEOTIDE SEQUENCE [LARGE SCALE GENOMIC DNA]</scope>
    <source>
        <strain evidence="14 15">NPDC002173</strain>
    </source>
</reference>
<keyword evidence="7" id="KW-0630">Potassium</keyword>
<evidence type="ECO:0000256" key="7">
    <source>
        <dbReference type="ARBA" id="ARBA00022958"/>
    </source>
</evidence>
<evidence type="ECO:0000256" key="4">
    <source>
        <dbReference type="ARBA" id="ARBA00022538"/>
    </source>
</evidence>
<dbReference type="Proteomes" id="UP001602013">
    <property type="component" value="Unassembled WGS sequence"/>
</dbReference>
<evidence type="ECO:0000313" key="14">
    <source>
        <dbReference type="EMBL" id="MFF3665054.1"/>
    </source>
</evidence>
<sequence>MTSPESRPGLTRERVSAFADAILAIAITLLALELPRPEAEDFRDLGGFLGGHVSAFVAFAVAFLMLWSIWRVHHSLFDQLDRLSPAVLLLHLPMLLLVVLLPYATSIFGEASALAEDAAAGHALAVAMFAGTEAVLLLCQGFMIVLALRQRLHRPDADVDRLATNAWVYLGIGIFWVLTAVMTAWSAELVPFLWLATPLIGVGIARAVRIRRTLAARS</sequence>
<comment type="caution">
    <text evidence="14">The sequence shown here is derived from an EMBL/GenBank/DDBJ whole genome shotgun (WGS) entry which is preliminary data.</text>
</comment>
<evidence type="ECO:0000256" key="10">
    <source>
        <dbReference type="ARBA" id="ARBA00023136"/>
    </source>
</evidence>
<feature type="transmembrane region" description="Helical" evidence="13">
    <location>
        <begin position="124"/>
        <end position="146"/>
    </location>
</feature>
<feature type="transmembrane region" description="Helical" evidence="13">
    <location>
        <begin position="52"/>
        <end position="70"/>
    </location>
</feature>
<feature type="transmembrane region" description="Helical" evidence="13">
    <location>
        <begin position="191"/>
        <end position="208"/>
    </location>
</feature>
<accession>A0ABW6SM12</accession>
<keyword evidence="10 13" id="KW-0472">Membrane</keyword>
<feature type="transmembrane region" description="Helical" evidence="13">
    <location>
        <begin position="82"/>
        <end position="104"/>
    </location>
</feature>
<keyword evidence="6" id="KW-0631">Potassium channel</keyword>
<comment type="similarity">
    <text evidence="2">Belongs to the TMEM175 family.</text>
</comment>
<evidence type="ECO:0000256" key="5">
    <source>
        <dbReference type="ARBA" id="ARBA00022692"/>
    </source>
</evidence>
<evidence type="ECO:0000256" key="1">
    <source>
        <dbReference type="ARBA" id="ARBA00004141"/>
    </source>
</evidence>
<evidence type="ECO:0000256" key="12">
    <source>
        <dbReference type="ARBA" id="ARBA00034430"/>
    </source>
</evidence>
<comment type="subcellular location">
    <subcellularLocation>
        <location evidence="1">Membrane</location>
        <topology evidence="1">Multi-pass membrane protein</topology>
    </subcellularLocation>
</comment>
<dbReference type="Pfam" id="PF06736">
    <property type="entry name" value="TMEM175"/>
    <property type="match status" value="1"/>
</dbReference>
<proteinExistence type="inferred from homology"/>
<evidence type="ECO:0000256" key="8">
    <source>
        <dbReference type="ARBA" id="ARBA00022989"/>
    </source>
</evidence>
<keyword evidence="15" id="KW-1185">Reference proteome</keyword>
<evidence type="ECO:0000256" key="3">
    <source>
        <dbReference type="ARBA" id="ARBA00022448"/>
    </source>
</evidence>
<evidence type="ECO:0000256" key="2">
    <source>
        <dbReference type="ARBA" id="ARBA00006920"/>
    </source>
</evidence>
<evidence type="ECO:0000256" key="6">
    <source>
        <dbReference type="ARBA" id="ARBA00022826"/>
    </source>
</evidence>